<keyword evidence="2" id="KW-0472">Membrane</keyword>
<name>A0ABR3Q549_9TREE</name>
<reference evidence="3 4" key="1">
    <citation type="submission" date="2023-08" db="EMBL/GenBank/DDBJ databases">
        <title>Annotated Genome Sequence of Vanrija albida AlHP1.</title>
        <authorList>
            <person name="Herzog R."/>
        </authorList>
    </citation>
    <scope>NUCLEOTIDE SEQUENCE [LARGE SCALE GENOMIC DNA]</scope>
    <source>
        <strain evidence="3 4">AlHP1</strain>
    </source>
</reference>
<dbReference type="PANTHER" id="PTHR41807:SF1">
    <property type="entry name" value="GLUTATHIONE TRANSFERASE 3"/>
    <property type="match status" value="1"/>
</dbReference>
<dbReference type="RefSeq" id="XP_069209720.1">
    <property type="nucleotide sequence ID" value="XM_069352302.1"/>
</dbReference>
<keyword evidence="2" id="KW-1133">Transmembrane helix</keyword>
<evidence type="ECO:0000256" key="2">
    <source>
        <dbReference type="SAM" id="Phobius"/>
    </source>
</evidence>
<feature type="compositionally biased region" description="Basic and acidic residues" evidence="1">
    <location>
        <begin position="43"/>
        <end position="58"/>
    </location>
</feature>
<organism evidence="3 4">
    <name type="scientific">Vanrija albida</name>
    <dbReference type="NCBI Taxonomy" id="181172"/>
    <lineage>
        <taxon>Eukaryota</taxon>
        <taxon>Fungi</taxon>
        <taxon>Dikarya</taxon>
        <taxon>Basidiomycota</taxon>
        <taxon>Agaricomycotina</taxon>
        <taxon>Tremellomycetes</taxon>
        <taxon>Trichosporonales</taxon>
        <taxon>Trichosporonaceae</taxon>
        <taxon>Vanrija</taxon>
    </lineage>
</organism>
<proteinExistence type="predicted"/>
<keyword evidence="4" id="KW-1185">Reference proteome</keyword>
<comment type="caution">
    <text evidence="3">The sequence shown here is derived from an EMBL/GenBank/DDBJ whole genome shotgun (WGS) entry which is preliminary data.</text>
</comment>
<feature type="region of interest" description="Disordered" evidence="1">
    <location>
        <begin position="43"/>
        <end position="91"/>
    </location>
</feature>
<accession>A0ABR3Q549</accession>
<sequence>MSTTAFSGALSQKRKGEIVEIAQALSIDTTDGKLIELRERVQEKLDTESDRLKADPRFKGLYQRRARNQASDSDPGAETPGPEAKTPASRVRKSINKTLEKIVDAANIPLPDSPLSASKSKAKAAADQALTLVEADADDALAVIKPYIKTVVKFVDARKLAVDGVVREAREILSTPHGILAAAIGIEEAFLYHAVTPFIKYTVAFPPHTTDRGSIAQLLRTLFFWFPRVSWTYWLPTLHSFGRDSEFWPALAWWFFATILPPLALSTVVSFVPQKGVHRGGATTRYQAANPPSPTIDALTFALFRLAILLVPLTSAAPNTLVDALEQSGNSQARALGAGLVAALLLAERLATGYKA</sequence>
<dbReference type="InterPro" id="IPR038872">
    <property type="entry name" value="Put_GTT3"/>
</dbReference>
<protein>
    <submittedName>
        <fullName evidence="3">Uncharacterized protein</fullName>
    </submittedName>
</protein>
<evidence type="ECO:0000313" key="4">
    <source>
        <dbReference type="Proteomes" id="UP001565368"/>
    </source>
</evidence>
<evidence type="ECO:0000256" key="1">
    <source>
        <dbReference type="SAM" id="MobiDB-lite"/>
    </source>
</evidence>
<dbReference type="PANTHER" id="PTHR41807">
    <property type="entry name" value="GLUTATHIONE TRANSFERASE 3"/>
    <property type="match status" value="1"/>
</dbReference>
<gene>
    <name evidence="3" type="ORF">Q8F55_003773</name>
</gene>
<dbReference type="GeneID" id="95984816"/>
<feature type="transmembrane region" description="Helical" evidence="2">
    <location>
        <begin position="251"/>
        <end position="273"/>
    </location>
</feature>
<evidence type="ECO:0000313" key="3">
    <source>
        <dbReference type="EMBL" id="KAL1409776.1"/>
    </source>
</evidence>
<keyword evidence="2" id="KW-0812">Transmembrane</keyword>
<dbReference type="EMBL" id="JBBXJM010000003">
    <property type="protein sequence ID" value="KAL1409776.1"/>
    <property type="molecule type" value="Genomic_DNA"/>
</dbReference>
<dbReference type="Proteomes" id="UP001565368">
    <property type="component" value="Unassembled WGS sequence"/>
</dbReference>